<dbReference type="GO" id="GO:0000160">
    <property type="term" value="P:phosphorelay signal transduction system"/>
    <property type="evidence" value="ECO:0007669"/>
    <property type="project" value="InterPro"/>
</dbReference>
<organism evidence="3 4">
    <name type="scientific">Rugamonas aquatica</name>
    <dbReference type="NCBI Taxonomy" id="2743357"/>
    <lineage>
        <taxon>Bacteria</taxon>
        <taxon>Pseudomonadati</taxon>
        <taxon>Pseudomonadota</taxon>
        <taxon>Betaproteobacteria</taxon>
        <taxon>Burkholderiales</taxon>
        <taxon>Oxalobacteraceae</taxon>
        <taxon>Telluria group</taxon>
        <taxon>Rugamonas</taxon>
    </lineage>
</organism>
<evidence type="ECO:0000256" key="1">
    <source>
        <dbReference type="PROSITE-ProRule" id="PRU00169"/>
    </source>
</evidence>
<keyword evidence="1" id="KW-0597">Phosphoprotein</keyword>
<evidence type="ECO:0000313" key="4">
    <source>
        <dbReference type="Proteomes" id="UP000440498"/>
    </source>
</evidence>
<feature type="domain" description="Response regulatory" evidence="2">
    <location>
        <begin position="10"/>
        <end position="133"/>
    </location>
</feature>
<comment type="caution">
    <text evidence="3">The sequence shown here is derived from an EMBL/GenBank/DDBJ whole genome shotgun (WGS) entry which is preliminary data.</text>
</comment>
<keyword evidence="4" id="KW-1185">Reference proteome</keyword>
<evidence type="ECO:0000313" key="3">
    <source>
        <dbReference type="EMBL" id="MQA40872.1"/>
    </source>
</evidence>
<sequence length="140" mass="15528">MPDKAIKSLNMLLVEEQTLLRRTVSLTARSLGMGTIHEAASQDAAERLLRERSFQGAVISIDCGTLPGCEYNLTLLDRVRHGMYASDSTIPIAVMAEHATAELLKDLRDRNVNRVILKPFRAKVLLDAFASFEQVHAPKP</sequence>
<reference evidence="3 4" key="1">
    <citation type="submission" date="2019-10" db="EMBL/GenBank/DDBJ databases">
        <title>Two novel species isolated from a subtropical stream in China.</title>
        <authorList>
            <person name="Lu H."/>
        </authorList>
    </citation>
    <scope>NUCLEOTIDE SEQUENCE [LARGE SCALE GENOMIC DNA]</scope>
    <source>
        <strain evidence="3 4">FT29W</strain>
    </source>
</reference>
<dbReference type="Gene3D" id="3.40.50.2300">
    <property type="match status" value="1"/>
</dbReference>
<proteinExistence type="predicted"/>
<name>A0A6A7N7N5_9BURK</name>
<dbReference type="Proteomes" id="UP000440498">
    <property type="component" value="Unassembled WGS sequence"/>
</dbReference>
<feature type="modified residue" description="4-aspartylphosphate" evidence="1">
    <location>
        <position position="62"/>
    </location>
</feature>
<gene>
    <name evidence="3" type="ORF">GEV02_22295</name>
</gene>
<dbReference type="AlphaFoldDB" id="A0A6A7N7N5"/>
<dbReference type="RefSeq" id="WP_152840157.1">
    <property type="nucleotide sequence ID" value="NZ_WHUG01000010.1"/>
</dbReference>
<protein>
    <submittedName>
        <fullName evidence="3">Response regulator</fullName>
    </submittedName>
</protein>
<dbReference type="InterPro" id="IPR011006">
    <property type="entry name" value="CheY-like_superfamily"/>
</dbReference>
<dbReference type="SUPFAM" id="SSF52172">
    <property type="entry name" value="CheY-like"/>
    <property type="match status" value="1"/>
</dbReference>
<dbReference type="Pfam" id="PF00072">
    <property type="entry name" value="Response_reg"/>
    <property type="match status" value="1"/>
</dbReference>
<dbReference type="InterPro" id="IPR001789">
    <property type="entry name" value="Sig_transdc_resp-reg_receiver"/>
</dbReference>
<dbReference type="PROSITE" id="PS50110">
    <property type="entry name" value="RESPONSE_REGULATORY"/>
    <property type="match status" value="1"/>
</dbReference>
<dbReference type="EMBL" id="WHUG01000010">
    <property type="protein sequence ID" value="MQA40872.1"/>
    <property type="molecule type" value="Genomic_DNA"/>
</dbReference>
<evidence type="ECO:0000259" key="2">
    <source>
        <dbReference type="PROSITE" id="PS50110"/>
    </source>
</evidence>
<accession>A0A6A7N7N5</accession>